<proteinExistence type="predicted"/>
<dbReference type="EMBL" id="MU853808">
    <property type="protein sequence ID" value="KAK3939615.1"/>
    <property type="molecule type" value="Genomic_DNA"/>
</dbReference>
<keyword evidence="3" id="KW-0862">Zinc</keyword>
<sequence length="204" mass="23640">MTQAQPIIWDGEHAGHCVIDPETSLALFDWMSYSVNPAASTPLTYPLTTSLPGSLTPRVMETTSEYSPAEVSHTFKDYGSSGWQRSVYPSDAQATSFPHDGKMPYRVAQPRRIRHLTTKEEAKFQCEVHGCGKLFGRRCHFKEHLKTHDKERDHPFSCPTNDCNWKFMRKADLKRHHQTVHKKERNYKCNYCSRLLKRKDSLIR</sequence>
<feature type="domain" description="C2H2-type" evidence="5">
    <location>
        <begin position="156"/>
        <end position="186"/>
    </location>
</feature>
<dbReference type="Gene3D" id="3.30.160.60">
    <property type="entry name" value="Classic Zinc Finger"/>
    <property type="match status" value="2"/>
</dbReference>
<evidence type="ECO:0000256" key="2">
    <source>
        <dbReference type="ARBA" id="ARBA00022771"/>
    </source>
</evidence>
<dbReference type="Proteomes" id="UP001303473">
    <property type="component" value="Unassembled WGS sequence"/>
</dbReference>
<evidence type="ECO:0000313" key="6">
    <source>
        <dbReference type="EMBL" id="KAK3939615.1"/>
    </source>
</evidence>
<keyword evidence="7" id="KW-1185">Reference proteome</keyword>
<dbReference type="SUPFAM" id="SSF57667">
    <property type="entry name" value="beta-beta-alpha zinc fingers"/>
    <property type="match status" value="2"/>
</dbReference>
<evidence type="ECO:0000313" key="7">
    <source>
        <dbReference type="Proteomes" id="UP001303473"/>
    </source>
</evidence>
<organism evidence="6 7">
    <name type="scientific">Diplogelasinospora grovesii</name>
    <dbReference type="NCBI Taxonomy" id="303347"/>
    <lineage>
        <taxon>Eukaryota</taxon>
        <taxon>Fungi</taxon>
        <taxon>Dikarya</taxon>
        <taxon>Ascomycota</taxon>
        <taxon>Pezizomycotina</taxon>
        <taxon>Sordariomycetes</taxon>
        <taxon>Sordariomycetidae</taxon>
        <taxon>Sordariales</taxon>
        <taxon>Diplogelasinosporaceae</taxon>
        <taxon>Diplogelasinospora</taxon>
    </lineage>
</organism>
<dbReference type="PROSITE" id="PS00028">
    <property type="entry name" value="ZINC_FINGER_C2H2_1"/>
    <property type="match status" value="2"/>
</dbReference>
<name>A0AAN6N6A2_9PEZI</name>
<reference evidence="7" key="1">
    <citation type="journal article" date="2023" name="Mol. Phylogenet. Evol.">
        <title>Genome-scale phylogeny and comparative genomics of the fungal order Sordariales.</title>
        <authorList>
            <person name="Hensen N."/>
            <person name="Bonometti L."/>
            <person name="Westerberg I."/>
            <person name="Brannstrom I.O."/>
            <person name="Guillou S."/>
            <person name="Cros-Aarteil S."/>
            <person name="Calhoun S."/>
            <person name="Haridas S."/>
            <person name="Kuo A."/>
            <person name="Mondo S."/>
            <person name="Pangilinan J."/>
            <person name="Riley R."/>
            <person name="LaButti K."/>
            <person name="Andreopoulos B."/>
            <person name="Lipzen A."/>
            <person name="Chen C."/>
            <person name="Yan M."/>
            <person name="Daum C."/>
            <person name="Ng V."/>
            <person name="Clum A."/>
            <person name="Steindorff A."/>
            <person name="Ohm R.A."/>
            <person name="Martin F."/>
            <person name="Silar P."/>
            <person name="Natvig D.O."/>
            <person name="Lalanne C."/>
            <person name="Gautier V."/>
            <person name="Ament-Velasquez S.L."/>
            <person name="Kruys A."/>
            <person name="Hutchinson M.I."/>
            <person name="Powell A.J."/>
            <person name="Barry K."/>
            <person name="Miller A.N."/>
            <person name="Grigoriev I.V."/>
            <person name="Debuchy R."/>
            <person name="Gladieux P."/>
            <person name="Hiltunen Thoren M."/>
            <person name="Johannesson H."/>
        </authorList>
    </citation>
    <scope>NUCLEOTIDE SEQUENCE [LARGE SCALE GENOMIC DNA]</scope>
    <source>
        <strain evidence="7">CBS 340.73</strain>
    </source>
</reference>
<keyword evidence="1" id="KW-0479">Metal-binding</keyword>
<dbReference type="Pfam" id="PF00096">
    <property type="entry name" value="zf-C2H2"/>
    <property type="match status" value="1"/>
</dbReference>
<evidence type="ECO:0000256" key="4">
    <source>
        <dbReference type="PROSITE-ProRule" id="PRU00042"/>
    </source>
</evidence>
<dbReference type="AlphaFoldDB" id="A0AAN6N6A2"/>
<evidence type="ECO:0000256" key="3">
    <source>
        <dbReference type="ARBA" id="ARBA00022833"/>
    </source>
</evidence>
<dbReference type="PANTHER" id="PTHR23235">
    <property type="entry name" value="KRUEPPEL-LIKE TRANSCRIPTION FACTOR"/>
    <property type="match status" value="1"/>
</dbReference>
<evidence type="ECO:0000256" key="1">
    <source>
        <dbReference type="ARBA" id="ARBA00022723"/>
    </source>
</evidence>
<dbReference type="PROSITE" id="PS50157">
    <property type="entry name" value="ZINC_FINGER_C2H2_2"/>
    <property type="match status" value="2"/>
</dbReference>
<comment type="caution">
    <text evidence="6">The sequence shown here is derived from an EMBL/GenBank/DDBJ whole genome shotgun (WGS) entry which is preliminary data.</text>
</comment>
<evidence type="ECO:0000259" key="5">
    <source>
        <dbReference type="PROSITE" id="PS50157"/>
    </source>
</evidence>
<accession>A0AAN6N6A2</accession>
<dbReference type="InterPro" id="IPR036236">
    <property type="entry name" value="Znf_C2H2_sf"/>
</dbReference>
<protein>
    <recommendedName>
        <fullName evidence="5">C2H2-type domain-containing protein</fullName>
    </recommendedName>
</protein>
<keyword evidence="2 4" id="KW-0863">Zinc-finger</keyword>
<gene>
    <name evidence="6" type="ORF">QBC46DRAFT_409026</name>
</gene>
<feature type="domain" description="C2H2-type" evidence="5">
    <location>
        <begin position="124"/>
        <end position="153"/>
    </location>
</feature>
<dbReference type="SMART" id="SM00355">
    <property type="entry name" value="ZnF_C2H2"/>
    <property type="match status" value="2"/>
</dbReference>
<dbReference type="GO" id="GO:0008270">
    <property type="term" value="F:zinc ion binding"/>
    <property type="evidence" value="ECO:0007669"/>
    <property type="project" value="UniProtKB-KW"/>
</dbReference>
<dbReference type="InterPro" id="IPR013087">
    <property type="entry name" value="Znf_C2H2_type"/>
</dbReference>